<evidence type="ECO:0000256" key="14">
    <source>
        <dbReference type="PIRSR" id="PIRSR605478-5"/>
    </source>
</evidence>
<feature type="active site" description="Proton donor" evidence="10">
    <location>
        <position position="499"/>
    </location>
</feature>
<dbReference type="HOGENOM" id="CLU_009227_0_0_1"/>
<dbReference type="AlphaFoldDB" id="W1NIH3"/>
<evidence type="ECO:0000259" key="15">
    <source>
        <dbReference type="SMART" id="SM00861"/>
    </source>
</evidence>
<sequence>MASSSLGMYQAPLAGAPAAAERRSSSSATLPLPLPSKPNTPAILLNNNFLRGTKVVLSRRSRARKPSTSMQAVVRASAAVETLDQTSTTELIEKSINTIRFLAIDAVEKANSGHPGLPMGCAPMGHILYDEVMRYNPKNPYWFNRDRFVLSAGHGCMLQYALLHLAGYDSVKEEDLKSFRQWGSKTPGHPENFETPGIEVTTGPLGQGVANAVGLALAEKHLAARYNKPGFEIVDHYTFCILGDGCQMEGISNEACSLAGHWGLGKLIAFYDDNHISIDGDTEIAFTETVDTRFEGLGWHVIWVKNGNTGYDEIRAAIEEAKAVKDKPTLIKVTTTIGYGSPNKANSYSVHGSALGAKEVDATRQNLGWPYEPFHVPDDVKSHWSRHVSEGASLEAEWQAKLAEYEKKYKEEAVEFKELISGQLPDGWEKALPVYTAESPADATRNLSQQCLNALAKVLPGLLGGSADLASSNMTLLKMFGDFQKDTPEQRNVRFGVREHSMGAICNGIALHSGLIPYCATFFVFTDYMRAAMRISALCEAGVIYVMTHDSIGLGEDGPTHQPIEHIASFRAMPNILMLRPGDGNETAGAYKVAVLNRKRPSVLALSRQKLPQLAGTTIEGVEKGGYIVSDNSMRNKPDLILIGTGSELEIAVKAADEIRKEGKAVRVVSLVSWELFDEQSDDYKESVLPAEVTARVSVEAGSTFGWEKIVGSKGKSIGIDRFGASAPAGTLYKEFGITVDNVIAAAKSLL</sequence>
<dbReference type="GO" id="GO:0006098">
    <property type="term" value="P:pentose-phosphate shunt"/>
    <property type="evidence" value="ECO:0000318"/>
    <property type="project" value="GO_Central"/>
</dbReference>
<feature type="binding site" evidence="11">
    <location>
        <position position="445"/>
    </location>
    <ligand>
        <name>substrate</name>
    </ligand>
</feature>
<evidence type="ECO:0000256" key="10">
    <source>
        <dbReference type="PIRSR" id="PIRSR605478-1"/>
    </source>
</evidence>
<comment type="catalytic activity">
    <reaction evidence="9">
        <text>D-sedoheptulose 7-phosphate + D-glyceraldehyde 3-phosphate = aldehydo-D-ribose 5-phosphate + D-xylulose 5-phosphate</text>
        <dbReference type="Rhea" id="RHEA:10508"/>
        <dbReference type="ChEBI" id="CHEBI:57483"/>
        <dbReference type="ChEBI" id="CHEBI:57737"/>
        <dbReference type="ChEBI" id="CHEBI:58273"/>
        <dbReference type="ChEBI" id="CHEBI:59776"/>
        <dbReference type="EC" id="2.2.1.1"/>
    </reaction>
</comment>
<feature type="binding site" evidence="11">
    <location>
        <position position="549"/>
    </location>
    <ligand>
        <name>substrate</name>
    </ligand>
</feature>
<comment type="cofactor">
    <cofactor evidence="12">
        <name>thiamine diphosphate</name>
        <dbReference type="ChEBI" id="CHEBI:58937"/>
    </cofactor>
    <text evidence="12">Binds 1 thiamine pyrophosphate per subunit. During the reaction, the substrate forms a covalent intermediate with the cofactor.</text>
</comment>
<feature type="binding site" evidence="11">
    <location>
        <position position="608"/>
    </location>
    <ligand>
        <name>substrate</name>
    </ligand>
</feature>
<feature type="site" description="Important for catalytic activity" evidence="14">
    <location>
        <position position="114"/>
    </location>
</feature>
<comment type="cofactor">
    <cofactor evidence="13">
        <name>Mg(2+)</name>
        <dbReference type="ChEBI" id="CHEBI:18420"/>
    </cofactor>
    <text evidence="13">Binds 1 Mg(2+) ion per subunit. Can also utilize other divalent metal cations, such as Ca(2+), Mn(2+) and Co(2+).</text>
</comment>
<dbReference type="CDD" id="cd02012">
    <property type="entry name" value="TPP_TK"/>
    <property type="match status" value="1"/>
</dbReference>
<keyword evidence="5" id="KW-0808">Transferase</keyword>
<dbReference type="FunFam" id="3.40.50.970:FF:000003">
    <property type="entry name" value="Transketolase"/>
    <property type="match status" value="1"/>
</dbReference>
<evidence type="ECO:0000256" key="4">
    <source>
        <dbReference type="ARBA" id="ARBA00013152"/>
    </source>
</evidence>
<dbReference type="InterPro" id="IPR005474">
    <property type="entry name" value="Transketolase_N"/>
</dbReference>
<feature type="binding site" evidence="13">
    <location>
        <position position="276"/>
    </location>
    <ligand>
        <name>Mg(2+)</name>
        <dbReference type="ChEBI" id="CHEBI:18420"/>
    </ligand>
</feature>
<comment type="cofactor">
    <cofactor evidence="1">
        <name>Co(2+)</name>
        <dbReference type="ChEBI" id="CHEBI:48828"/>
    </cofactor>
</comment>
<feature type="domain" description="Transketolase-like pyrimidine-binding" evidence="15">
    <location>
        <begin position="442"/>
        <end position="613"/>
    </location>
</feature>
<dbReference type="GO" id="GO:0005829">
    <property type="term" value="C:cytosol"/>
    <property type="evidence" value="ECO:0000318"/>
    <property type="project" value="GO_Central"/>
</dbReference>
<dbReference type="FunFam" id="3.40.50.970:FF:000004">
    <property type="entry name" value="Transketolase"/>
    <property type="match status" value="1"/>
</dbReference>
<dbReference type="NCBIfam" id="TIGR00232">
    <property type="entry name" value="tktlase_bact"/>
    <property type="match status" value="1"/>
</dbReference>
<feature type="binding site" evidence="12">
    <location>
        <begin position="203"/>
        <end position="205"/>
    </location>
    <ligand>
        <name>thiamine diphosphate</name>
        <dbReference type="ChEBI" id="CHEBI:58937"/>
    </ligand>
</feature>
<dbReference type="Proteomes" id="UP000017836">
    <property type="component" value="Unassembled WGS sequence"/>
</dbReference>
<feature type="binding site" evidence="11">
    <location>
        <position position="561"/>
    </location>
    <ligand>
        <name>substrate</name>
    </ligand>
</feature>
<dbReference type="InterPro" id="IPR033247">
    <property type="entry name" value="Transketolase_fam"/>
</dbReference>
<evidence type="ECO:0000256" key="5">
    <source>
        <dbReference type="ARBA" id="ARBA00022679"/>
    </source>
</evidence>
<evidence type="ECO:0000313" key="16">
    <source>
        <dbReference type="EMBL" id="ERM95246.1"/>
    </source>
</evidence>
<accession>W1NIH3</accession>
<evidence type="ECO:0000256" key="9">
    <source>
        <dbReference type="ARBA" id="ARBA00049473"/>
    </source>
</evidence>
<feature type="binding site" evidence="13">
    <location>
        <position position="274"/>
    </location>
    <ligand>
        <name>Mg(2+)</name>
        <dbReference type="ChEBI" id="CHEBI:18420"/>
    </ligand>
</feature>
<dbReference type="InterPro" id="IPR029061">
    <property type="entry name" value="THDP-binding"/>
</dbReference>
<evidence type="ECO:0000256" key="2">
    <source>
        <dbReference type="ARBA" id="ARBA00007131"/>
    </source>
</evidence>
<dbReference type="PANTHER" id="PTHR43522:SF2">
    <property type="entry name" value="TRANSKETOLASE 1-RELATED"/>
    <property type="match status" value="1"/>
</dbReference>
<dbReference type="GO" id="GO:0004802">
    <property type="term" value="F:transketolase activity"/>
    <property type="evidence" value="ECO:0000318"/>
    <property type="project" value="GO_Central"/>
</dbReference>
<dbReference type="InterPro" id="IPR005475">
    <property type="entry name" value="Transketolase-like_Pyr-bd"/>
</dbReference>
<comment type="subunit">
    <text evidence="3">Homodimer.</text>
</comment>
<dbReference type="PROSITE" id="PS00801">
    <property type="entry name" value="TRANSKETOLASE_1"/>
    <property type="match status" value="1"/>
</dbReference>
<name>W1NIH3_AMBTC</name>
<evidence type="ECO:0000256" key="7">
    <source>
        <dbReference type="ARBA" id="ARBA00022842"/>
    </source>
</evidence>
<evidence type="ECO:0000256" key="8">
    <source>
        <dbReference type="ARBA" id="ARBA00023052"/>
    </source>
</evidence>
<dbReference type="PANTHER" id="PTHR43522">
    <property type="entry name" value="TRANSKETOLASE"/>
    <property type="match status" value="1"/>
</dbReference>
<feature type="binding site" evidence="13">
    <location>
        <position position="244"/>
    </location>
    <ligand>
        <name>Mg(2+)</name>
        <dbReference type="ChEBI" id="CHEBI:18420"/>
    </ligand>
</feature>
<feature type="site" description="Important for catalytic activity" evidence="14">
    <location>
        <position position="351"/>
    </location>
</feature>
<keyword evidence="6 13" id="KW-0479">Metal-binding</keyword>
<feature type="binding site" evidence="11">
    <location>
        <position position="557"/>
    </location>
    <ligand>
        <name>substrate</name>
    </ligand>
</feature>
<dbReference type="OMA" id="EWTTGNL"/>
<dbReference type="InterPro" id="IPR055152">
    <property type="entry name" value="Transketolase-like_C_2"/>
</dbReference>
<dbReference type="InterPro" id="IPR049557">
    <property type="entry name" value="Transketolase_CS"/>
</dbReference>
<dbReference type="EMBL" id="KI397501">
    <property type="protein sequence ID" value="ERM95246.1"/>
    <property type="molecule type" value="Genomic_DNA"/>
</dbReference>
<dbReference type="Gene3D" id="3.40.50.920">
    <property type="match status" value="1"/>
</dbReference>
<feature type="binding site" evidence="12">
    <location>
        <position position="525"/>
    </location>
    <ligand>
        <name>thiamine diphosphate</name>
        <dbReference type="ChEBI" id="CHEBI:58937"/>
    </ligand>
</feature>
<gene>
    <name evidence="16" type="ORF">AMTR_s00009p00268850</name>
</gene>
<feature type="binding site" evidence="11">
    <location>
        <position position="114"/>
    </location>
    <ligand>
        <name>substrate</name>
    </ligand>
</feature>
<evidence type="ECO:0000256" key="1">
    <source>
        <dbReference type="ARBA" id="ARBA00001941"/>
    </source>
</evidence>
<dbReference type="GO" id="GO:0046872">
    <property type="term" value="F:metal ion binding"/>
    <property type="evidence" value="ECO:0007669"/>
    <property type="project" value="UniProtKB-KW"/>
</dbReference>
<keyword evidence="17" id="KW-1185">Reference proteome</keyword>
<feature type="binding site" evidence="12">
    <location>
        <position position="245"/>
    </location>
    <ligand>
        <name>thiamine diphosphate</name>
        <dbReference type="ChEBI" id="CHEBI:58937"/>
    </ligand>
</feature>
<dbReference type="InterPro" id="IPR020826">
    <property type="entry name" value="Transketolase_BS"/>
</dbReference>
<evidence type="ECO:0000256" key="13">
    <source>
        <dbReference type="PIRSR" id="PIRSR605478-4"/>
    </source>
</evidence>
<dbReference type="KEGG" id="atr:18423165"/>
<dbReference type="SUPFAM" id="SSF52922">
    <property type="entry name" value="TK C-terminal domain-like"/>
    <property type="match status" value="1"/>
</dbReference>
<evidence type="ECO:0000256" key="12">
    <source>
        <dbReference type="PIRSR" id="PIRSR605478-3"/>
    </source>
</evidence>
<organism evidence="16 17">
    <name type="scientific">Amborella trichopoda</name>
    <dbReference type="NCBI Taxonomy" id="13333"/>
    <lineage>
        <taxon>Eukaryota</taxon>
        <taxon>Viridiplantae</taxon>
        <taxon>Streptophyta</taxon>
        <taxon>Embryophyta</taxon>
        <taxon>Tracheophyta</taxon>
        <taxon>Spermatophyta</taxon>
        <taxon>Magnoliopsida</taxon>
        <taxon>Amborellales</taxon>
        <taxon>Amborellaceae</taxon>
        <taxon>Amborella</taxon>
    </lineage>
</organism>
<feature type="binding site" evidence="11">
    <location>
        <position position="351"/>
    </location>
    <ligand>
        <name>substrate</name>
    </ligand>
</feature>
<feature type="binding site" evidence="11">
    <location>
        <position position="472"/>
    </location>
    <ligand>
        <name>substrate</name>
    </ligand>
</feature>
<dbReference type="SMART" id="SM00861">
    <property type="entry name" value="Transket_pyr"/>
    <property type="match status" value="1"/>
</dbReference>
<evidence type="ECO:0000256" key="11">
    <source>
        <dbReference type="PIRSR" id="PIRSR605478-2"/>
    </source>
</evidence>
<feature type="binding site" evidence="12">
    <location>
        <position position="154"/>
    </location>
    <ligand>
        <name>thiamine diphosphate</name>
        <dbReference type="ChEBI" id="CHEBI:58937"/>
    </ligand>
</feature>
<keyword evidence="7 13" id="KW-0460">Magnesium</keyword>
<dbReference type="Gramene" id="ERM95246">
    <property type="protein sequence ID" value="ERM95246"/>
    <property type="gene ID" value="AMTR_s00009p00268850"/>
</dbReference>
<dbReference type="Pfam" id="PF22613">
    <property type="entry name" value="Transketolase_C_1"/>
    <property type="match status" value="1"/>
</dbReference>
<dbReference type="Pfam" id="PF02779">
    <property type="entry name" value="Transket_pyr"/>
    <property type="match status" value="1"/>
</dbReference>
<keyword evidence="8 12" id="KW-0786">Thiamine pyrophosphate</keyword>
<evidence type="ECO:0000256" key="3">
    <source>
        <dbReference type="ARBA" id="ARBA00011738"/>
    </source>
</evidence>
<dbReference type="CDD" id="cd07033">
    <property type="entry name" value="TPP_PYR_DXS_TK_like"/>
    <property type="match status" value="1"/>
</dbReference>
<dbReference type="STRING" id="13333.W1NIH3"/>
<dbReference type="OrthoDB" id="10267175at2759"/>
<feature type="binding site" evidence="12">
    <location>
        <position position="351"/>
    </location>
    <ligand>
        <name>thiamine diphosphate</name>
        <dbReference type="ChEBI" id="CHEBI:58937"/>
    </ligand>
</feature>
<reference evidence="17" key="1">
    <citation type="journal article" date="2013" name="Science">
        <title>The Amborella genome and the evolution of flowering plants.</title>
        <authorList>
            <consortium name="Amborella Genome Project"/>
        </authorList>
    </citation>
    <scope>NUCLEOTIDE SEQUENCE [LARGE SCALE GENOMIC DNA]</scope>
</reference>
<proteinExistence type="inferred from homology"/>
<evidence type="ECO:0000313" key="17">
    <source>
        <dbReference type="Proteomes" id="UP000017836"/>
    </source>
</evidence>
<dbReference type="PROSITE" id="PS00802">
    <property type="entry name" value="TRANSKETOLASE_2"/>
    <property type="match status" value="1"/>
</dbReference>
<evidence type="ECO:0000256" key="6">
    <source>
        <dbReference type="ARBA" id="ARBA00022723"/>
    </source>
</evidence>
<dbReference type="FunFam" id="3.40.50.920:FF:000003">
    <property type="entry name" value="Transketolase"/>
    <property type="match status" value="1"/>
</dbReference>
<dbReference type="EC" id="2.2.1.1" evidence="4"/>
<protein>
    <recommendedName>
        <fullName evidence="4">transketolase</fullName>
        <ecNumber evidence="4">2.2.1.1</ecNumber>
    </recommendedName>
</protein>
<dbReference type="InterPro" id="IPR005478">
    <property type="entry name" value="Transketolase_bac-like"/>
</dbReference>
<comment type="similarity">
    <text evidence="2">Belongs to the transketolase family.</text>
</comment>
<feature type="binding site" evidence="12">
    <location>
        <position position="274"/>
    </location>
    <ligand>
        <name>thiamine diphosphate</name>
        <dbReference type="ChEBI" id="CHEBI:58937"/>
    </ligand>
</feature>
<dbReference type="Pfam" id="PF00456">
    <property type="entry name" value="Transketolase_N"/>
    <property type="match status" value="1"/>
</dbReference>
<dbReference type="eggNOG" id="KOG0523">
    <property type="taxonomic scope" value="Eukaryota"/>
</dbReference>
<dbReference type="InterPro" id="IPR009014">
    <property type="entry name" value="Transketo_C/PFOR_II"/>
</dbReference>
<dbReference type="Gene3D" id="3.40.50.970">
    <property type="match status" value="2"/>
</dbReference>
<dbReference type="SUPFAM" id="SSF52518">
    <property type="entry name" value="Thiamin diphosphate-binding fold (THDP-binding)"/>
    <property type="match status" value="2"/>
</dbReference>